<evidence type="ECO:0000256" key="1">
    <source>
        <dbReference type="ARBA" id="ARBA00001445"/>
    </source>
</evidence>
<dbReference type="GO" id="GO:0030596">
    <property type="term" value="F:alpha-L-rhamnosidase activity"/>
    <property type="evidence" value="ECO:0007669"/>
    <property type="project" value="UniProtKB-EC"/>
</dbReference>
<dbReference type="Pfam" id="PF25788">
    <property type="entry name" value="Ig_Rha78A_N"/>
    <property type="match status" value="1"/>
</dbReference>
<dbReference type="EMBL" id="PVTH01000001">
    <property type="protein sequence ID" value="PRY55594.1"/>
    <property type="molecule type" value="Genomic_DNA"/>
</dbReference>
<dbReference type="Gene3D" id="2.60.40.10">
    <property type="entry name" value="Immunoglobulins"/>
    <property type="match status" value="1"/>
</dbReference>
<dbReference type="OrthoDB" id="9766741at2"/>
<dbReference type="GO" id="GO:0005975">
    <property type="term" value="P:carbohydrate metabolic process"/>
    <property type="evidence" value="ECO:0007669"/>
    <property type="project" value="InterPro"/>
</dbReference>
<accession>A0A2T0UCH9</accession>
<protein>
    <recommendedName>
        <fullName evidence="2">alpha-L-rhamnosidase</fullName>
        <ecNumber evidence="2">3.2.1.40</ecNumber>
    </recommendedName>
</protein>
<evidence type="ECO:0000313" key="8">
    <source>
        <dbReference type="EMBL" id="PRY55594.1"/>
    </source>
</evidence>
<dbReference type="Gene3D" id="2.60.420.10">
    <property type="entry name" value="Maltose phosphorylase, domain 3"/>
    <property type="match status" value="1"/>
</dbReference>
<dbReference type="RefSeq" id="WP_106291125.1">
    <property type="nucleotide sequence ID" value="NZ_PVTH01000001.1"/>
</dbReference>
<dbReference type="InterPro" id="IPR008902">
    <property type="entry name" value="Rhamnosid_concanavalin"/>
</dbReference>
<dbReference type="AlphaFoldDB" id="A0A2T0UCH9"/>
<feature type="domain" description="Alpha-L-rhamnosidase concanavalin-like" evidence="4">
    <location>
        <begin position="365"/>
        <end position="450"/>
    </location>
</feature>
<dbReference type="InterPro" id="IPR035398">
    <property type="entry name" value="Bac_rhamnosid_C"/>
</dbReference>
<dbReference type="InterPro" id="IPR035396">
    <property type="entry name" value="Bac_rhamnosid6H"/>
</dbReference>
<dbReference type="Proteomes" id="UP000238034">
    <property type="component" value="Unassembled WGS sequence"/>
</dbReference>
<sequence length="923" mass="102941">MHKLAVVICLFFFSAQVIGKGLEAGNLRTEYKTNPRGLDMKAPRFSWELVSSGRNVFQTAYHILVSDSKLALEKNIGNIWDSKLVNSSASIQVAYNGKPLVSVQSYYWKVRIADNKGNTSAWSEPAMWQMGLLNAADWMNAKWIAYDKIPDSLANPLVSDAKKDKTNDNNILPLLRKDFRVRKQVKKATAFISGLGHFELSLNGKKVGENFLDPGWTKYDKQALYVTFDLTEQLKKGDNAVGVMLGNGFYYVPPVRKRFRKLKSAFGYPKMICRIAIEYADGTTENVVSDATWKAAKSPVVFTSIYGGEDYDATLEQKGWDSPGFKAKSWKQVVIVDGPPVLDPQMAEPVKIMERFSPVKISSPEPGKWVYDMGQNASAVPYIQVRGKKGDTLRISPGELLKPDGTVNQKATGSPHYYEYILKGEGLETWHPRFTYYGFRYLEVSGAVPSGKSNDSGKPSLETLQSLHIRNSAPTVGAFSSSSDLFNKTHALIDWAMKSNMMSVLTDCPHREKLGWLEQVHLMGSSVMYNYEVPNLYKKTAEDIRYSQTADGLVPEIAPEYVTFSWGGTMFRDSPEWGSTSIIAPWYAYHWYGDERILEDNYDVMKRYISYLKSQAKGHILSQGLGDWFDLGPNRPGVSQLTPMGVTGTAIYYYDLGIMSKIARKIGKSQDAAEYDVLAASVKKAFNEKFFDKKTKQYATASQTANAMAIYMNLVDPQDKDAVLANLIKDIRNRNNGLTAGDIGYRYVLRVLEEAGRSDVIYDMNSRSDVPGYGYQLAKGATALTESWQALENVSNNHFMLGHLMEWLYSGLAGIRSSEGSIAYKDIVVHPEPVGDLTSAKGEFASPYGKIESCWVKKDGTFELSVRIPSNTSATIYLPALSGSIIKENGRDIKDSSEFGVKKIEKNRVAIRVGSGSYLFSVQ</sequence>
<dbReference type="Gene3D" id="1.50.10.10">
    <property type="match status" value="1"/>
</dbReference>
<dbReference type="EC" id="3.2.1.40" evidence="2"/>
<feature type="domain" description="Bacterial alpha-L-rhamnosidase N-terminal" evidence="5">
    <location>
        <begin position="183"/>
        <end position="354"/>
    </location>
</feature>
<evidence type="ECO:0000259" key="4">
    <source>
        <dbReference type="Pfam" id="PF05592"/>
    </source>
</evidence>
<evidence type="ECO:0000259" key="6">
    <source>
        <dbReference type="Pfam" id="PF17389"/>
    </source>
</evidence>
<evidence type="ECO:0000313" key="9">
    <source>
        <dbReference type="Proteomes" id="UP000238034"/>
    </source>
</evidence>
<proteinExistence type="predicted"/>
<dbReference type="Pfam" id="PF08531">
    <property type="entry name" value="Bac_rhamnosid_N"/>
    <property type="match status" value="1"/>
</dbReference>
<name>A0A2T0UCH9_9SPHI</name>
<evidence type="ECO:0000259" key="7">
    <source>
        <dbReference type="Pfam" id="PF17390"/>
    </source>
</evidence>
<feature type="domain" description="Alpha-L-rhamnosidase six-hairpin glycosidase" evidence="6">
    <location>
        <begin position="475"/>
        <end position="810"/>
    </location>
</feature>
<dbReference type="SUPFAM" id="SSF48208">
    <property type="entry name" value="Six-hairpin glycosidases"/>
    <property type="match status" value="1"/>
</dbReference>
<dbReference type="InterPro" id="IPR008928">
    <property type="entry name" value="6-hairpin_glycosidase_sf"/>
</dbReference>
<evidence type="ECO:0000256" key="2">
    <source>
        <dbReference type="ARBA" id="ARBA00012652"/>
    </source>
</evidence>
<dbReference type="PANTHER" id="PTHR33307">
    <property type="entry name" value="ALPHA-RHAMNOSIDASE (EUROFUNG)"/>
    <property type="match status" value="1"/>
</dbReference>
<reference evidence="8 9" key="1">
    <citation type="submission" date="2018-03" db="EMBL/GenBank/DDBJ databases">
        <title>Genomic Encyclopedia of Type Strains, Phase III (KMG-III): the genomes of soil and plant-associated and newly described type strains.</title>
        <authorList>
            <person name="Whitman W."/>
        </authorList>
    </citation>
    <scope>NUCLEOTIDE SEQUENCE [LARGE SCALE GENOMIC DNA]</scope>
    <source>
        <strain evidence="8 9">CGMCC 1.9313</strain>
    </source>
</reference>
<evidence type="ECO:0000259" key="5">
    <source>
        <dbReference type="Pfam" id="PF08531"/>
    </source>
</evidence>
<keyword evidence="3" id="KW-0378">Hydrolase</keyword>
<dbReference type="InterPro" id="IPR013737">
    <property type="entry name" value="Bac_rhamnosid_N"/>
</dbReference>
<dbReference type="PANTHER" id="PTHR33307:SF11">
    <property type="entry name" value="ALPHA-L-RHAMNOSIDASE"/>
    <property type="match status" value="1"/>
</dbReference>
<keyword evidence="9" id="KW-1185">Reference proteome</keyword>
<dbReference type="InterPro" id="IPR012341">
    <property type="entry name" value="6hp_glycosidase-like_sf"/>
</dbReference>
<organism evidence="8 9">
    <name type="scientific">Arcticibacter pallidicorallinus</name>
    <dbReference type="NCBI Taxonomy" id="1259464"/>
    <lineage>
        <taxon>Bacteria</taxon>
        <taxon>Pseudomonadati</taxon>
        <taxon>Bacteroidota</taxon>
        <taxon>Sphingobacteriia</taxon>
        <taxon>Sphingobacteriales</taxon>
        <taxon>Sphingobacteriaceae</taxon>
        <taxon>Arcticibacter</taxon>
    </lineage>
</organism>
<gene>
    <name evidence="8" type="ORF">B0I27_101568</name>
</gene>
<dbReference type="PIRSF" id="PIRSF010631">
    <property type="entry name" value="A-rhamnsds"/>
    <property type="match status" value="1"/>
</dbReference>
<evidence type="ECO:0000256" key="3">
    <source>
        <dbReference type="ARBA" id="ARBA00022801"/>
    </source>
</evidence>
<feature type="domain" description="Alpha-L-rhamnosidase C-terminal" evidence="7">
    <location>
        <begin position="814"/>
        <end position="889"/>
    </location>
</feature>
<dbReference type="Pfam" id="PF17390">
    <property type="entry name" value="Bac_rhamnosid_C"/>
    <property type="match status" value="1"/>
</dbReference>
<dbReference type="Gene3D" id="2.60.120.260">
    <property type="entry name" value="Galactose-binding domain-like"/>
    <property type="match status" value="2"/>
</dbReference>
<dbReference type="InterPro" id="IPR013783">
    <property type="entry name" value="Ig-like_fold"/>
</dbReference>
<comment type="catalytic activity">
    <reaction evidence="1">
        <text>Hydrolysis of terminal non-reducing alpha-L-rhamnose residues in alpha-L-rhamnosides.</text>
        <dbReference type="EC" id="3.2.1.40"/>
    </reaction>
</comment>
<comment type="caution">
    <text evidence="8">The sequence shown here is derived from an EMBL/GenBank/DDBJ whole genome shotgun (WGS) entry which is preliminary data.</text>
</comment>
<dbReference type="Pfam" id="PF17389">
    <property type="entry name" value="Bac_rhamnosid6H"/>
    <property type="match status" value="1"/>
</dbReference>
<dbReference type="Pfam" id="PF05592">
    <property type="entry name" value="Bac_rhamnosid"/>
    <property type="match status" value="1"/>
</dbReference>
<dbReference type="InterPro" id="IPR016007">
    <property type="entry name" value="Alpha_rhamnosid"/>
</dbReference>